<proteinExistence type="predicted"/>
<sequence>MNVYIKSSAHEDVPDGREVLWYYQMHSDTCFKATKTVYEENKQKIKERTNKGQALTGTDGMRMDDCLIIP</sequence>
<keyword evidence="1" id="KW-1185">Reference proteome</keyword>
<accession>A0A915K1Q8</accession>
<protein>
    <submittedName>
        <fullName evidence="2">Uncharacterized protein</fullName>
    </submittedName>
</protein>
<evidence type="ECO:0000313" key="2">
    <source>
        <dbReference type="WBParaSite" id="nRc.2.0.1.t31763-RA"/>
    </source>
</evidence>
<evidence type="ECO:0000313" key="1">
    <source>
        <dbReference type="Proteomes" id="UP000887565"/>
    </source>
</evidence>
<dbReference type="Proteomes" id="UP000887565">
    <property type="component" value="Unplaced"/>
</dbReference>
<dbReference type="WBParaSite" id="nRc.2.0.1.t31763-RA">
    <property type="protein sequence ID" value="nRc.2.0.1.t31763-RA"/>
    <property type="gene ID" value="nRc.2.0.1.g31763"/>
</dbReference>
<organism evidence="1 2">
    <name type="scientific">Romanomermis culicivorax</name>
    <name type="common">Nematode worm</name>
    <dbReference type="NCBI Taxonomy" id="13658"/>
    <lineage>
        <taxon>Eukaryota</taxon>
        <taxon>Metazoa</taxon>
        <taxon>Ecdysozoa</taxon>
        <taxon>Nematoda</taxon>
        <taxon>Enoplea</taxon>
        <taxon>Dorylaimia</taxon>
        <taxon>Mermithida</taxon>
        <taxon>Mermithoidea</taxon>
        <taxon>Mermithidae</taxon>
        <taxon>Romanomermis</taxon>
    </lineage>
</organism>
<name>A0A915K1Q8_ROMCU</name>
<reference evidence="2" key="1">
    <citation type="submission" date="2022-11" db="UniProtKB">
        <authorList>
            <consortium name="WormBaseParasite"/>
        </authorList>
    </citation>
    <scope>IDENTIFICATION</scope>
</reference>
<dbReference type="AlphaFoldDB" id="A0A915K1Q8"/>